<dbReference type="EMBL" id="KN817533">
    <property type="protein sequence ID" value="KJA25206.1"/>
    <property type="molecule type" value="Genomic_DNA"/>
</dbReference>
<keyword evidence="3" id="KW-1185">Reference proteome</keyword>
<evidence type="ECO:0000313" key="2">
    <source>
        <dbReference type="EMBL" id="KJA25206.1"/>
    </source>
</evidence>
<gene>
    <name evidence="2" type="ORF">HYPSUDRAFT_200088</name>
</gene>
<evidence type="ECO:0000256" key="1">
    <source>
        <dbReference type="SAM" id="MobiDB-lite"/>
    </source>
</evidence>
<reference evidence="3" key="1">
    <citation type="submission" date="2014-04" db="EMBL/GenBank/DDBJ databases">
        <title>Evolutionary Origins and Diversification of the Mycorrhizal Mutualists.</title>
        <authorList>
            <consortium name="DOE Joint Genome Institute"/>
            <consortium name="Mycorrhizal Genomics Consortium"/>
            <person name="Kohler A."/>
            <person name="Kuo A."/>
            <person name="Nagy L.G."/>
            <person name="Floudas D."/>
            <person name="Copeland A."/>
            <person name="Barry K.W."/>
            <person name="Cichocki N."/>
            <person name="Veneault-Fourrey C."/>
            <person name="LaButti K."/>
            <person name="Lindquist E.A."/>
            <person name="Lipzen A."/>
            <person name="Lundell T."/>
            <person name="Morin E."/>
            <person name="Murat C."/>
            <person name="Riley R."/>
            <person name="Ohm R."/>
            <person name="Sun H."/>
            <person name="Tunlid A."/>
            <person name="Henrissat B."/>
            <person name="Grigoriev I.V."/>
            <person name="Hibbett D.S."/>
            <person name="Martin F."/>
        </authorList>
    </citation>
    <scope>NUCLEOTIDE SEQUENCE [LARGE SCALE GENOMIC DNA]</scope>
    <source>
        <strain evidence="3">FD-334 SS-4</strain>
    </source>
</reference>
<proteinExistence type="predicted"/>
<evidence type="ECO:0000313" key="3">
    <source>
        <dbReference type="Proteomes" id="UP000054270"/>
    </source>
</evidence>
<name>A0A0D2P9H8_HYPSF</name>
<dbReference type="AlphaFoldDB" id="A0A0D2P9H8"/>
<organism evidence="2 3">
    <name type="scientific">Hypholoma sublateritium (strain FD-334 SS-4)</name>
    <dbReference type="NCBI Taxonomy" id="945553"/>
    <lineage>
        <taxon>Eukaryota</taxon>
        <taxon>Fungi</taxon>
        <taxon>Dikarya</taxon>
        <taxon>Basidiomycota</taxon>
        <taxon>Agaricomycotina</taxon>
        <taxon>Agaricomycetes</taxon>
        <taxon>Agaricomycetidae</taxon>
        <taxon>Agaricales</taxon>
        <taxon>Agaricineae</taxon>
        <taxon>Strophariaceae</taxon>
        <taxon>Hypholoma</taxon>
    </lineage>
</organism>
<dbReference type="Proteomes" id="UP000054270">
    <property type="component" value="Unassembled WGS sequence"/>
</dbReference>
<feature type="compositionally biased region" description="Basic residues" evidence="1">
    <location>
        <begin position="205"/>
        <end position="214"/>
    </location>
</feature>
<protein>
    <submittedName>
        <fullName evidence="2">Uncharacterized protein</fullName>
    </submittedName>
</protein>
<accession>A0A0D2P9H8</accession>
<sequence length="433" mass="47448">MRFSYRTTRARTGLCAGACGASAFASVLAVCAPPAEFSPTVSCVRARVHRPVRAFVRTSHAHITYSAGRELHLARWEQGRAARCKDRRVGPGIASLSRRYRMHAARPRPTFNALHVLRGRGDARPDGMRKPACGAPARAAVSTVHVRPAFSGRFLVPSACACTSLRALFERVFRIGSSHPHTAHSSPLSPMRARVHRARPDGAGHRRSGRLARARRRARPVIAFKISLPRPRARLDGALHLPPRGALHSVLLHACMQARAVRAALIAFHRVSFYSPPSFPFPCVLFFLPTPRSGSQRPDQIVQCLRGASTLRAVCTTRYHIFSNIPSAPVLEWTPTSTASPPASFASSLGNARHARGRNFMQYLHAARLLARASGRSVDILVWQVRACARAMCTRALVFLALTLFSNALVTTVVRGHRRQTSSVLGPDHRSVD</sequence>
<feature type="region of interest" description="Disordered" evidence="1">
    <location>
        <begin position="180"/>
        <end position="214"/>
    </location>
</feature>